<reference evidence="9 10" key="1">
    <citation type="journal article" date="2018" name="Mol. Biol. Evol.">
        <title>Broad Genomic Sampling Reveals a Smut Pathogenic Ancestry of the Fungal Clade Ustilaginomycotina.</title>
        <authorList>
            <person name="Kijpornyongpan T."/>
            <person name="Mondo S.J."/>
            <person name="Barry K."/>
            <person name="Sandor L."/>
            <person name="Lee J."/>
            <person name="Lipzen A."/>
            <person name="Pangilinan J."/>
            <person name="LaButti K."/>
            <person name="Hainaut M."/>
            <person name="Henrissat B."/>
            <person name="Grigoriev I.V."/>
            <person name="Spatafora J.W."/>
            <person name="Aime M.C."/>
        </authorList>
    </citation>
    <scope>NUCLEOTIDE SEQUENCE [LARGE SCALE GENOMIC DNA]</scope>
    <source>
        <strain evidence="9 10">MCA 4718</strain>
    </source>
</reference>
<dbReference type="STRING" id="1684307.A0A316U4I5"/>
<dbReference type="Proteomes" id="UP000245942">
    <property type="component" value="Unassembled WGS sequence"/>
</dbReference>
<feature type="region of interest" description="Disordered" evidence="8">
    <location>
        <begin position="270"/>
        <end position="309"/>
    </location>
</feature>
<dbReference type="GO" id="GO:0031314">
    <property type="term" value="C:extrinsic component of mitochondrial inner membrane"/>
    <property type="evidence" value="ECO:0007669"/>
    <property type="project" value="UniProtKB-UniRule"/>
</dbReference>
<dbReference type="HAMAP" id="MF_03111">
    <property type="entry name" value="Coq4"/>
    <property type="match status" value="1"/>
</dbReference>
<protein>
    <recommendedName>
        <fullName evidence="6">4-hydroxy-3-methoxy-5-polyprenylbenzoate decarboxylase</fullName>
    </recommendedName>
</protein>
<evidence type="ECO:0000256" key="7">
    <source>
        <dbReference type="HAMAP-Rule" id="MF_03111"/>
    </source>
</evidence>
<keyword evidence="5 7" id="KW-0456">Lyase</keyword>
<keyword evidence="7" id="KW-0862">Zinc</keyword>
<evidence type="ECO:0000256" key="6">
    <source>
        <dbReference type="ARBA" id="ARBA00081568"/>
    </source>
</evidence>
<dbReference type="Pfam" id="PF05019">
    <property type="entry name" value="Coq4"/>
    <property type="match status" value="1"/>
</dbReference>
<sequence>MPRPYRVECGRQKSHALSGASPLQTPGLLRAYSSTPPTRASSSSSPPKSYTSHIPLHSWQKHFLSLGSALASIVNPARGDMIATLSETSGESLLPSLRDRMLLTQEGRRLLVDRPRITTASVDMKYLEGLQEGTFGRAYVDWLEWCRVGPDTRAQVRYIDDPEQAYVMQRYRESHDFYHLLCSMPVSTLGETVVKIFEASHFGLPVAYLSSLAGPLRLSSEERWLLIRELGPWAWEMGKTCREKLNGGTLLSLYWEERWEVDMREMKRELGLKEPPRGMGGRKKKGWTTKTVEKKRAADATSATGAPAS</sequence>
<keyword evidence="4 7" id="KW-0472">Membrane</keyword>
<evidence type="ECO:0000256" key="2">
    <source>
        <dbReference type="ARBA" id="ARBA00022792"/>
    </source>
</evidence>
<dbReference type="InterPro" id="IPR007715">
    <property type="entry name" value="Coq4"/>
</dbReference>
<feature type="compositionally biased region" description="Low complexity" evidence="8">
    <location>
        <begin position="33"/>
        <end position="51"/>
    </location>
</feature>
<feature type="compositionally biased region" description="Basic and acidic residues" evidence="8">
    <location>
        <begin position="1"/>
        <end position="11"/>
    </location>
</feature>
<proteinExistence type="inferred from homology"/>
<evidence type="ECO:0000313" key="10">
    <source>
        <dbReference type="Proteomes" id="UP000245942"/>
    </source>
</evidence>
<dbReference type="OrthoDB" id="4249at2759"/>
<accession>A0A316U4I5</accession>
<evidence type="ECO:0000256" key="3">
    <source>
        <dbReference type="ARBA" id="ARBA00023128"/>
    </source>
</evidence>
<evidence type="ECO:0000256" key="8">
    <source>
        <dbReference type="SAM" id="MobiDB-lite"/>
    </source>
</evidence>
<keyword evidence="10" id="KW-1185">Reference proteome</keyword>
<dbReference type="InterPro" id="IPR027540">
    <property type="entry name" value="Coq4_euk"/>
</dbReference>
<feature type="binding site" evidence="7">
    <location>
        <position position="191"/>
    </location>
    <ligand>
        <name>Zn(2+)</name>
        <dbReference type="ChEBI" id="CHEBI:29105"/>
    </ligand>
</feature>
<dbReference type="PANTHER" id="PTHR12922">
    <property type="entry name" value="UBIQUINONE BIOSYNTHESIS PROTEIN"/>
    <property type="match status" value="1"/>
</dbReference>
<comment type="cofactor">
    <cofactor evidence="7">
        <name>Zn(2+)</name>
        <dbReference type="ChEBI" id="CHEBI:29105"/>
    </cofactor>
</comment>
<keyword evidence="2 7" id="KW-0999">Mitochondrion inner membrane</keyword>
<dbReference type="PANTHER" id="PTHR12922:SF7">
    <property type="entry name" value="UBIQUINONE BIOSYNTHESIS PROTEIN COQ4 HOMOLOG, MITOCHONDRIAL"/>
    <property type="match status" value="1"/>
</dbReference>
<dbReference type="EMBL" id="KZ819330">
    <property type="protein sequence ID" value="PWN19728.1"/>
    <property type="molecule type" value="Genomic_DNA"/>
</dbReference>
<evidence type="ECO:0000256" key="5">
    <source>
        <dbReference type="ARBA" id="ARBA00023239"/>
    </source>
</evidence>
<comment type="subcellular location">
    <subcellularLocation>
        <location evidence="7">Mitochondrion inner membrane</location>
        <topology evidence="7">Peripheral membrane protein</topology>
        <orientation evidence="7">Matrix side</orientation>
    </subcellularLocation>
</comment>
<comment type="catalytic activity">
    <reaction evidence="7">
        <text>a 4-hydroxy-3-methoxy-5-(all-trans-polyprenyl)benzoate + H(+) = a 2-methoxy-6-(all-trans-polyprenyl)phenol + CO2</text>
        <dbReference type="Rhea" id="RHEA:81179"/>
        <dbReference type="Rhea" id="RHEA-COMP:9551"/>
        <dbReference type="Rhea" id="RHEA-COMP:10931"/>
        <dbReference type="ChEBI" id="CHEBI:15378"/>
        <dbReference type="ChEBI" id="CHEBI:16526"/>
        <dbReference type="ChEBI" id="CHEBI:62731"/>
        <dbReference type="ChEBI" id="CHEBI:84443"/>
        <dbReference type="EC" id="4.1.1.130"/>
    </reaction>
</comment>
<keyword evidence="1 7" id="KW-0831">Ubiquinone biosynthesis</keyword>
<comment type="subunit">
    <text evidence="7">Component of a multi-subunit COQ enzyme complex, composed of at least COQ3, COQ4, COQ5, COQ6, COQ7 and COQ9.</text>
</comment>
<evidence type="ECO:0000256" key="1">
    <source>
        <dbReference type="ARBA" id="ARBA00022688"/>
    </source>
</evidence>
<name>A0A316U4I5_9BASI</name>
<comment type="pathway">
    <text evidence="7">Cofactor biosynthesis; ubiquinone biosynthesis.</text>
</comment>
<dbReference type="UniPathway" id="UPA00232"/>
<evidence type="ECO:0000256" key="4">
    <source>
        <dbReference type="ARBA" id="ARBA00023136"/>
    </source>
</evidence>
<feature type="region of interest" description="Disordered" evidence="8">
    <location>
        <begin position="1"/>
        <end position="51"/>
    </location>
</feature>
<feature type="binding site" evidence="7">
    <location>
        <position position="179"/>
    </location>
    <ligand>
        <name>Zn(2+)</name>
        <dbReference type="ChEBI" id="CHEBI:29105"/>
    </ligand>
</feature>
<dbReference type="GO" id="GO:0120539">
    <property type="term" value="F:4-hydroxy-3-methoxy-5-polyprenylbenzoate decarboxylase activity"/>
    <property type="evidence" value="ECO:0007669"/>
    <property type="project" value="UniProtKB-EC"/>
</dbReference>
<dbReference type="GO" id="GO:0008270">
    <property type="term" value="F:zinc ion binding"/>
    <property type="evidence" value="ECO:0007669"/>
    <property type="project" value="UniProtKB-UniRule"/>
</dbReference>
<feature type="compositionally biased region" description="Low complexity" evidence="8">
    <location>
        <begin position="299"/>
        <end position="309"/>
    </location>
</feature>
<keyword evidence="3 7" id="KW-0496">Mitochondrion</keyword>
<keyword evidence="7" id="KW-0479">Metal-binding</keyword>
<feature type="binding site" evidence="7">
    <location>
        <position position="176"/>
    </location>
    <ligand>
        <name>Zn(2+)</name>
        <dbReference type="ChEBI" id="CHEBI:29105"/>
    </ligand>
</feature>
<organism evidence="9 10">
    <name type="scientific">Pseudomicrostroma glucosiphilum</name>
    <dbReference type="NCBI Taxonomy" id="1684307"/>
    <lineage>
        <taxon>Eukaryota</taxon>
        <taxon>Fungi</taxon>
        <taxon>Dikarya</taxon>
        <taxon>Basidiomycota</taxon>
        <taxon>Ustilaginomycotina</taxon>
        <taxon>Exobasidiomycetes</taxon>
        <taxon>Microstromatales</taxon>
        <taxon>Microstromatales incertae sedis</taxon>
        <taxon>Pseudomicrostroma</taxon>
    </lineage>
</organism>
<dbReference type="AlphaFoldDB" id="A0A316U4I5"/>
<evidence type="ECO:0000313" key="9">
    <source>
        <dbReference type="EMBL" id="PWN19728.1"/>
    </source>
</evidence>
<comment type="function">
    <text evidence="7">Lyase that catalyzes the C1-decarboxylation of 4-hydroxy-3-methoxy-5-(all-trans-polyprenyl)benzoic acid into 2-methoxy-6-(all-trans-polyprenyl)phenol during ubiquinone biosynthesis.</text>
</comment>
<gene>
    <name evidence="7" type="primary">COQ4</name>
    <name evidence="9" type="ORF">BCV69DRAFT_290707</name>
</gene>
<comment type="similarity">
    <text evidence="7">Belongs to the COQ4 family.</text>
</comment>
<feature type="binding site" evidence="7">
    <location>
        <position position="175"/>
    </location>
    <ligand>
        <name>Zn(2+)</name>
        <dbReference type="ChEBI" id="CHEBI:29105"/>
    </ligand>
</feature>